<protein>
    <submittedName>
        <fullName evidence="2">ROK family protein</fullName>
    </submittedName>
</protein>
<dbReference type="InterPro" id="IPR043129">
    <property type="entry name" value="ATPase_NBD"/>
</dbReference>
<dbReference type="EMBL" id="JABANE010000054">
    <property type="protein sequence ID" value="NME70061.1"/>
    <property type="molecule type" value="Genomic_DNA"/>
</dbReference>
<dbReference type="SUPFAM" id="SSF53067">
    <property type="entry name" value="Actin-like ATPase domain"/>
    <property type="match status" value="1"/>
</dbReference>
<comment type="similarity">
    <text evidence="1">Belongs to the ROK (NagC/XylR) family.</text>
</comment>
<gene>
    <name evidence="2" type="ORF">HHU12_18955</name>
</gene>
<dbReference type="CDD" id="cd23763">
    <property type="entry name" value="ASKHA_ATPase_ROK"/>
    <property type="match status" value="1"/>
</dbReference>
<sequence length="294" mass="32670">MKTEKEIIGVDLGGTNMRAGLVKNGEIIDLANGLVPKVEDPQIVIDILMDTIRKVMTPQVEGIGIGVPGLVESQTGVVYDIQNIPSWKEVPLKAILTEEFQVPVFVHNDASCFASGERYFGEGQHYDDFVGLITGTGCGSGIIKNGHLMQDQNCGAGEFGMIPYLHHNYEYYCSGQFFRREYNISGQKLAALAMEKDQKALEIFEEYGKHLAKVIMAILFSVDPKAIIIGGSVAHSYEYYQKAMHDEIKTFPYQFVLKKLVIKPSRMKEIAILGAAALYFNALNENTQVSELNY</sequence>
<evidence type="ECO:0000256" key="1">
    <source>
        <dbReference type="ARBA" id="ARBA00006479"/>
    </source>
</evidence>
<dbReference type="InterPro" id="IPR000600">
    <property type="entry name" value="ROK"/>
</dbReference>
<accession>A0A7X9XAV0</accession>
<dbReference type="Pfam" id="PF00480">
    <property type="entry name" value="ROK"/>
    <property type="match status" value="1"/>
</dbReference>
<dbReference type="PANTHER" id="PTHR18964">
    <property type="entry name" value="ROK (REPRESSOR, ORF, KINASE) FAMILY"/>
    <property type="match status" value="1"/>
</dbReference>
<dbReference type="RefSeq" id="WP_169658311.1">
    <property type="nucleotide sequence ID" value="NZ_JABANE010000054.1"/>
</dbReference>
<reference evidence="2 3" key="1">
    <citation type="submission" date="2020-04" db="EMBL/GenBank/DDBJ databases">
        <title>Flammeovirga sp. SR4, a novel species isolated from seawater.</title>
        <authorList>
            <person name="Wang X."/>
        </authorList>
    </citation>
    <scope>NUCLEOTIDE SEQUENCE [LARGE SCALE GENOMIC DNA]</scope>
    <source>
        <strain evidence="2 3">ATCC 23126</strain>
    </source>
</reference>
<dbReference type="PANTHER" id="PTHR18964:SF149">
    <property type="entry name" value="BIFUNCTIONAL UDP-N-ACETYLGLUCOSAMINE 2-EPIMERASE_N-ACETYLMANNOSAMINE KINASE"/>
    <property type="match status" value="1"/>
</dbReference>
<dbReference type="Proteomes" id="UP000576082">
    <property type="component" value="Unassembled WGS sequence"/>
</dbReference>
<organism evidence="2 3">
    <name type="scientific">Flammeovirga aprica JL-4</name>
    <dbReference type="NCBI Taxonomy" id="694437"/>
    <lineage>
        <taxon>Bacteria</taxon>
        <taxon>Pseudomonadati</taxon>
        <taxon>Bacteroidota</taxon>
        <taxon>Cytophagia</taxon>
        <taxon>Cytophagales</taxon>
        <taxon>Flammeovirgaceae</taxon>
        <taxon>Flammeovirga</taxon>
    </lineage>
</organism>
<dbReference type="AlphaFoldDB" id="A0A7X9XAV0"/>
<name>A0A7X9XAV0_9BACT</name>
<keyword evidence="3" id="KW-1185">Reference proteome</keyword>
<evidence type="ECO:0000313" key="3">
    <source>
        <dbReference type="Proteomes" id="UP000576082"/>
    </source>
</evidence>
<evidence type="ECO:0000313" key="2">
    <source>
        <dbReference type="EMBL" id="NME70061.1"/>
    </source>
</evidence>
<comment type="caution">
    <text evidence="2">The sequence shown here is derived from an EMBL/GenBank/DDBJ whole genome shotgun (WGS) entry which is preliminary data.</text>
</comment>
<dbReference type="Gene3D" id="3.30.420.40">
    <property type="match status" value="2"/>
</dbReference>
<proteinExistence type="inferred from homology"/>